<dbReference type="Proteomes" id="UP000254343">
    <property type="component" value="Unassembled WGS sequence"/>
</dbReference>
<reference evidence="1 2" key="1">
    <citation type="submission" date="2018-06" db="EMBL/GenBank/DDBJ databases">
        <authorList>
            <consortium name="Pathogen Informatics"/>
            <person name="Doyle S."/>
        </authorList>
    </citation>
    <scope>NUCLEOTIDE SEQUENCE [LARGE SCALE GENOMIC DNA]</scope>
    <source>
        <strain evidence="1 2">NCTC12722</strain>
    </source>
</reference>
<accession>A0A380WD55</accession>
<protein>
    <submittedName>
        <fullName evidence="1">Uncharacterized protein</fullName>
    </submittedName>
</protein>
<evidence type="ECO:0000313" key="1">
    <source>
        <dbReference type="EMBL" id="SUU86077.1"/>
    </source>
</evidence>
<organism evidence="1 2">
    <name type="scientific">Afipia felis</name>
    <name type="common">Cat scratch disease bacillus</name>
    <dbReference type="NCBI Taxonomy" id="1035"/>
    <lineage>
        <taxon>Bacteria</taxon>
        <taxon>Pseudomonadati</taxon>
        <taxon>Pseudomonadota</taxon>
        <taxon>Alphaproteobacteria</taxon>
        <taxon>Hyphomicrobiales</taxon>
        <taxon>Nitrobacteraceae</taxon>
        <taxon>Afipia</taxon>
    </lineage>
</organism>
<proteinExistence type="predicted"/>
<gene>
    <name evidence="1" type="ORF">NCTC12722_03298</name>
</gene>
<name>A0A380WD55_AFIFE</name>
<sequence length="84" mass="9479">MGWEKSRNWSRIDLGNGMEISTTDQRDRGCGWVFHVSFDGVYGGDTLYAGSGFETEDCAKRGAEDWLHRFCAIALARSSQVEKR</sequence>
<dbReference type="AlphaFoldDB" id="A0A380WD55"/>
<evidence type="ECO:0000313" key="2">
    <source>
        <dbReference type="Proteomes" id="UP000254343"/>
    </source>
</evidence>
<dbReference type="EMBL" id="UIGB01000001">
    <property type="protein sequence ID" value="SUU86077.1"/>
    <property type="molecule type" value="Genomic_DNA"/>
</dbReference>